<dbReference type="EMBL" id="MKIE01000004">
    <property type="protein sequence ID" value="OHW62322.1"/>
    <property type="molecule type" value="Genomic_DNA"/>
</dbReference>
<dbReference type="SMART" id="SM00909">
    <property type="entry name" value="Germane"/>
    <property type="match status" value="1"/>
</dbReference>
<dbReference type="PROSITE" id="PS51257">
    <property type="entry name" value="PROKAR_LIPOPROTEIN"/>
    <property type="match status" value="1"/>
</dbReference>
<dbReference type="RefSeq" id="WP_071063025.1">
    <property type="nucleotide sequence ID" value="NZ_MKIE01000004.1"/>
</dbReference>
<dbReference type="AlphaFoldDB" id="A0A1S1V709"/>
<feature type="chain" id="PRO_5038331728" evidence="1">
    <location>
        <begin position="20"/>
        <end position="354"/>
    </location>
</feature>
<comment type="caution">
    <text evidence="3">The sequence shown here is derived from an EMBL/GenBank/DDBJ whole genome shotgun (WGS) entry which is preliminary data.</text>
</comment>
<feature type="signal peptide" evidence="1">
    <location>
        <begin position="1"/>
        <end position="19"/>
    </location>
</feature>
<feature type="domain" description="GerMN" evidence="2">
    <location>
        <begin position="241"/>
        <end position="334"/>
    </location>
</feature>
<keyword evidence="4" id="KW-1185">Reference proteome</keyword>
<name>A0A1S1V709_9FIRM</name>
<evidence type="ECO:0000259" key="2">
    <source>
        <dbReference type="SMART" id="SM00909"/>
    </source>
</evidence>
<dbReference type="Pfam" id="PF10646">
    <property type="entry name" value="Germane"/>
    <property type="match status" value="1"/>
</dbReference>
<accession>A0A1S1V709</accession>
<evidence type="ECO:0000313" key="4">
    <source>
        <dbReference type="Proteomes" id="UP000180254"/>
    </source>
</evidence>
<evidence type="ECO:0000256" key="1">
    <source>
        <dbReference type="SAM" id="SignalP"/>
    </source>
</evidence>
<organism evidence="3 4">
    <name type="scientific">Andreesenia angusta</name>
    <dbReference type="NCBI Taxonomy" id="39480"/>
    <lineage>
        <taxon>Bacteria</taxon>
        <taxon>Bacillati</taxon>
        <taxon>Bacillota</taxon>
        <taxon>Tissierellia</taxon>
        <taxon>Tissierellales</taxon>
        <taxon>Gottschalkiaceae</taxon>
        <taxon>Andreesenia</taxon>
    </lineage>
</organism>
<dbReference type="Proteomes" id="UP000180254">
    <property type="component" value="Unassembled WGS sequence"/>
</dbReference>
<proteinExistence type="predicted"/>
<dbReference type="InterPro" id="IPR019606">
    <property type="entry name" value="GerMN"/>
</dbReference>
<protein>
    <submittedName>
        <fullName evidence="3">Sporulation and spore germination</fullName>
    </submittedName>
</protein>
<keyword evidence="1" id="KW-0732">Signal</keyword>
<evidence type="ECO:0000313" key="3">
    <source>
        <dbReference type="EMBL" id="OHW62322.1"/>
    </source>
</evidence>
<dbReference type="STRING" id="39480.EUAN_13920"/>
<sequence>MKKLMLALALVLLGATATGCTPPQDGGSTEKSTVSDYFPATENTRYSYMGEGNEYASYTVHTDYTYKDRIQYRKDNGGTIMAEVMELDRETGMAKIYSRGEFYYREDFLRNESLMWGDRGEEEILLKEPIETGNSWTLEDGRKREITGVDVEVKVPYGDFKALEVTTTGDEYENVDYYVKELGLVKSVFRAEGHEISSSLESVEKDMPYVQNINFYYPNLDENRYYYMNTEVEFRTNDITRKRLETVYIEKSGIDLESRGLGAVFTENTEINYMYLGEDRAVYIDLNRAFVDEVNAGAQYESMILQSIANTFGGYYGVERVYLTIDGGDYESGHIVLKKGEYLKVNTENAVEID</sequence>
<reference evidence="3 4" key="1">
    <citation type="submission" date="2016-09" db="EMBL/GenBank/DDBJ databases">
        <title>Genome sequence of Eubacterium angustum.</title>
        <authorList>
            <person name="Poehlein A."/>
            <person name="Daniel R."/>
        </authorList>
    </citation>
    <scope>NUCLEOTIDE SEQUENCE [LARGE SCALE GENOMIC DNA]</scope>
    <source>
        <strain evidence="3 4">DSM 1989</strain>
    </source>
</reference>
<gene>
    <name evidence="3" type="ORF">EUAN_13920</name>
</gene>
<dbReference type="OrthoDB" id="1683231at2"/>